<name>A0A914DKI7_9BILA</name>
<keyword evidence="3" id="KW-1185">Reference proteome</keyword>
<dbReference type="Gene3D" id="2.60.40.640">
    <property type="match status" value="2"/>
</dbReference>
<accession>A0A914DKI7</accession>
<evidence type="ECO:0000313" key="3">
    <source>
        <dbReference type="Proteomes" id="UP000887540"/>
    </source>
</evidence>
<dbReference type="PANTHER" id="PTHR11188:SF176">
    <property type="entry name" value="ARRESTIN DOMAIN-CONTAINING PROTEIN 1"/>
    <property type="match status" value="1"/>
</dbReference>
<dbReference type="AlphaFoldDB" id="A0A914DKI7"/>
<dbReference type="InterPro" id="IPR014752">
    <property type="entry name" value="Arrestin-like_C"/>
</dbReference>
<dbReference type="GO" id="GO:0005737">
    <property type="term" value="C:cytoplasm"/>
    <property type="evidence" value="ECO:0007669"/>
    <property type="project" value="TreeGrafter"/>
</dbReference>
<dbReference type="Proteomes" id="UP000887540">
    <property type="component" value="Unplaced"/>
</dbReference>
<dbReference type="SMART" id="SM01017">
    <property type="entry name" value="Arrestin_C"/>
    <property type="match status" value="1"/>
</dbReference>
<dbReference type="WBParaSite" id="ACRNAN_scaffold2970.g22938.t1">
    <property type="protein sequence ID" value="ACRNAN_scaffold2970.g22938.t1"/>
    <property type="gene ID" value="ACRNAN_scaffold2970.g22938"/>
</dbReference>
<sequence length="389" mass="43057">MHFHLSRKSSIPRTDKINITLDDNKEVFNPGDTVKGVATIIIDEDVEAKSIDLLIKGTAVCQLLLTEFYNWNGLDVYINMKIRLWDGNKHGHNLAQGTYNYPFSFKIPRSSISSYDGPLCTVSYYIKVVIDRDGLFHWDNKKKLVLKVVSALDLNELENNVAKPVTKFIAQTLTTGDNYGMLDASIKLPKIGYTSGETLIAKINMKNTLGKEISEVQLVLVEVVTLTAGSNGTYYCKESIGTKPNKIETTRNEKNVANVKKSFKIAPYESLSKEISLKIPDNLVPTSTSSPIMHIEYKLVVKITIGALISKDSVVQNEIPITIGTFPVLSKISLKGLPPINGNPNIGLARSVDGLNSPSVDGLHKFTLEIDDKRIPRSASANMLEKYNI</sequence>
<dbReference type="InterPro" id="IPR011022">
    <property type="entry name" value="Arrestin_C-like"/>
</dbReference>
<feature type="domain" description="Arrestin C-terminal-like" evidence="2">
    <location>
        <begin position="178"/>
        <end position="328"/>
    </location>
</feature>
<protein>
    <submittedName>
        <fullName evidence="4">Arrestin C-terminal-like domain-containing protein</fullName>
    </submittedName>
</protein>
<proteinExistence type="inferred from homology"/>
<reference evidence="4" key="1">
    <citation type="submission" date="2022-11" db="UniProtKB">
        <authorList>
            <consortium name="WormBaseParasite"/>
        </authorList>
    </citation>
    <scope>IDENTIFICATION</scope>
</reference>
<dbReference type="GO" id="GO:0015031">
    <property type="term" value="P:protein transport"/>
    <property type="evidence" value="ECO:0007669"/>
    <property type="project" value="TreeGrafter"/>
</dbReference>
<dbReference type="Pfam" id="PF00339">
    <property type="entry name" value="Arrestin_N"/>
    <property type="match status" value="1"/>
</dbReference>
<evidence type="ECO:0000313" key="4">
    <source>
        <dbReference type="WBParaSite" id="ACRNAN_scaffold2970.g22938.t1"/>
    </source>
</evidence>
<comment type="similarity">
    <text evidence="1">Belongs to the arrestin family.</text>
</comment>
<dbReference type="Pfam" id="PF02752">
    <property type="entry name" value="Arrestin_C"/>
    <property type="match status" value="1"/>
</dbReference>
<dbReference type="InterPro" id="IPR014756">
    <property type="entry name" value="Ig_E-set"/>
</dbReference>
<dbReference type="InterPro" id="IPR050357">
    <property type="entry name" value="Arrestin_domain-protein"/>
</dbReference>
<dbReference type="PANTHER" id="PTHR11188">
    <property type="entry name" value="ARRESTIN DOMAIN CONTAINING PROTEIN"/>
    <property type="match status" value="1"/>
</dbReference>
<organism evidence="3 4">
    <name type="scientific">Acrobeloides nanus</name>
    <dbReference type="NCBI Taxonomy" id="290746"/>
    <lineage>
        <taxon>Eukaryota</taxon>
        <taxon>Metazoa</taxon>
        <taxon>Ecdysozoa</taxon>
        <taxon>Nematoda</taxon>
        <taxon>Chromadorea</taxon>
        <taxon>Rhabditida</taxon>
        <taxon>Tylenchina</taxon>
        <taxon>Cephalobomorpha</taxon>
        <taxon>Cephaloboidea</taxon>
        <taxon>Cephalobidae</taxon>
        <taxon>Acrobeloides</taxon>
    </lineage>
</organism>
<dbReference type="InterPro" id="IPR011021">
    <property type="entry name" value="Arrestin-like_N"/>
</dbReference>
<evidence type="ECO:0000256" key="1">
    <source>
        <dbReference type="ARBA" id="ARBA00005298"/>
    </source>
</evidence>
<dbReference type="SUPFAM" id="SSF81296">
    <property type="entry name" value="E set domains"/>
    <property type="match status" value="2"/>
</dbReference>
<evidence type="ECO:0000259" key="2">
    <source>
        <dbReference type="SMART" id="SM01017"/>
    </source>
</evidence>